<reference evidence="2 3" key="1">
    <citation type="submission" date="2020-03" db="EMBL/GenBank/DDBJ databases">
        <title>Whole genome shotgun sequence of Phytohabitans rumicis NBRC 108638.</title>
        <authorList>
            <person name="Komaki H."/>
            <person name="Tamura T."/>
        </authorList>
    </citation>
    <scope>NUCLEOTIDE SEQUENCE [LARGE SCALE GENOMIC DNA]</scope>
    <source>
        <strain evidence="2 3">NBRC 108638</strain>
    </source>
</reference>
<organism evidence="2 3">
    <name type="scientific">Phytohabitans rumicis</name>
    <dbReference type="NCBI Taxonomy" id="1076125"/>
    <lineage>
        <taxon>Bacteria</taxon>
        <taxon>Bacillati</taxon>
        <taxon>Actinomycetota</taxon>
        <taxon>Actinomycetes</taxon>
        <taxon>Micromonosporales</taxon>
        <taxon>Micromonosporaceae</taxon>
    </lineage>
</organism>
<dbReference type="EMBL" id="BLPG01000001">
    <property type="protein sequence ID" value="GFJ94848.1"/>
    <property type="molecule type" value="Genomic_DNA"/>
</dbReference>
<dbReference type="AlphaFoldDB" id="A0A6V8LJ21"/>
<dbReference type="SUPFAM" id="SSF50475">
    <property type="entry name" value="FMN-binding split barrel"/>
    <property type="match status" value="1"/>
</dbReference>
<dbReference type="PANTHER" id="PTHR39336:SF1">
    <property type="entry name" value="PYRIDOXAMINE PHOSPHATE OXIDASE FAMILY PROTEIN (AFU_ORTHOLOGUE AFUA_6G11440)"/>
    <property type="match status" value="1"/>
</dbReference>
<dbReference type="Proteomes" id="UP000482960">
    <property type="component" value="Unassembled WGS sequence"/>
</dbReference>
<gene>
    <name evidence="2" type="ORF">Prum_084900</name>
</gene>
<dbReference type="PANTHER" id="PTHR39336">
    <property type="entry name" value="PYRIDOXAMINE PHOSPHATE OXIDASE FAMILY PROTEIN (AFU_ORTHOLOGUE AFUA_6G11440)"/>
    <property type="match status" value="1"/>
</dbReference>
<dbReference type="RefSeq" id="WP_173082138.1">
    <property type="nucleotide sequence ID" value="NZ_BAABJB010000070.1"/>
</dbReference>
<dbReference type="InterPro" id="IPR011576">
    <property type="entry name" value="Pyridox_Oxase_N"/>
</dbReference>
<reference evidence="2 3" key="2">
    <citation type="submission" date="2020-03" db="EMBL/GenBank/DDBJ databases">
        <authorList>
            <person name="Ichikawa N."/>
            <person name="Kimura A."/>
            <person name="Kitahashi Y."/>
            <person name="Uohara A."/>
        </authorList>
    </citation>
    <scope>NUCLEOTIDE SEQUENCE [LARGE SCALE GENOMIC DNA]</scope>
    <source>
        <strain evidence="2 3">NBRC 108638</strain>
    </source>
</reference>
<evidence type="ECO:0000259" key="1">
    <source>
        <dbReference type="Pfam" id="PF01243"/>
    </source>
</evidence>
<dbReference type="Gene3D" id="2.30.110.10">
    <property type="entry name" value="Electron Transport, Fmn-binding Protein, Chain A"/>
    <property type="match status" value="1"/>
</dbReference>
<keyword evidence="3" id="KW-1185">Reference proteome</keyword>
<evidence type="ECO:0000313" key="3">
    <source>
        <dbReference type="Proteomes" id="UP000482960"/>
    </source>
</evidence>
<dbReference type="InterPro" id="IPR012349">
    <property type="entry name" value="Split_barrel_FMN-bd"/>
</dbReference>
<comment type="caution">
    <text evidence="2">The sequence shown here is derived from an EMBL/GenBank/DDBJ whole genome shotgun (WGS) entry which is preliminary data.</text>
</comment>
<accession>A0A6V8LJ21</accession>
<dbReference type="Pfam" id="PF01243">
    <property type="entry name" value="PNPOx_N"/>
    <property type="match status" value="1"/>
</dbReference>
<sequence>MGSVLPEIDDRLRGWLLRQPMFFVATAPSGDGGHVNLSPKGGKGTLAVLGQQELAYVDLFGSGIETVAHLKQNGRITMMFCSFEGPPMIIRVHGRGEPVEMADPRFPDLLARFDLAEEARSSVRGIVRIDAARISDSCGFVVPVMAYQEERRQLYRTAEAWLEQRGPSAIRDYCDVNNEHSIDGLPGLSPFGGDIGEDQRARAAHEGRKL</sequence>
<protein>
    <submittedName>
        <fullName evidence="2">Pyridoxamine 5'-phosphate oxidase</fullName>
    </submittedName>
</protein>
<proteinExistence type="predicted"/>
<name>A0A6V8LJ21_9ACTN</name>
<feature type="domain" description="Pyridoxamine 5'-phosphate oxidase N-terminal" evidence="1">
    <location>
        <begin position="9"/>
        <end position="136"/>
    </location>
</feature>
<evidence type="ECO:0000313" key="2">
    <source>
        <dbReference type="EMBL" id="GFJ94848.1"/>
    </source>
</evidence>